<dbReference type="Gene3D" id="3.40.190.10">
    <property type="entry name" value="Periplasmic binding protein-like II"/>
    <property type="match status" value="1"/>
</dbReference>
<keyword evidence="2" id="KW-0675">Receptor</keyword>
<comment type="similarity">
    <text evidence="1">Belongs to the UPF0065 (bug) family.</text>
</comment>
<dbReference type="PIRSF" id="PIRSF017082">
    <property type="entry name" value="YflP"/>
    <property type="match status" value="1"/>
</dbReference>
<evidence type="ECO:0000256" key="1">
    <source>
        <dbReference type="ARBA" id="ARBA00006987"/>
    </source>
</evidence>
<gene>
    <name evidence="2" type="ORF">SAMN02745117_00042</name>
</gene>
<dbReference type="PANTHER" id="PTHR42928">
    <property type="entry name" value="TRICARBOXYLATE-BINDING PROTEIN"/>
    <property type="match status" value="1"/>
</dbReference>
<keyword evidence="3" id="KW-1185">Reference proteome</keyword>
<dbReference type="AlphaFoldDB" id="A0A1M4S9A7"/>
<dbReference type="InterPro" id="IPR005064">
    <property type="entry name" value="BUG"/>
</dbReference>
<proteinExistence type="inferred from homology"/>
<organism evidence="2 3">
    <name type="scientific">Lampropedia hyalina DSM 16112</name>
    <dbReference type="NCBI Taxonomy" id="1122156"/>
    <lineage>
        <taxon>Bacteria</taxon>
        <taxon>Pseudomonadati</taxon>
        <taxon>Pseudomonadota</taxon>
        <taxon>Betaproteobacteria</taxon>
        <taxon>Burkholderiales</taxon>
        <taxon>Comamonadaceae</taxon>
        <taxon>Lampropedia</taxon>
    </lineage>
</organism>
<dbReference type="EMBL" id="FQUZ01000001">
    <property type="protein sequence ID" value="SHE28786.1"/>
    <property type="molecule type" value="Genomic_DNA"/>
</dbReference>
<evidence type="ECO:0000313" key="2">
    <source>
        <dbReference type="EMBL" id="SHE28786.1"/>
    </source>
</evidence>
<dbReference type="Pfam" id="PF03401">
    <property type="entry name" value="TctC"/>
    <property type="match status" value="1"/>
</dbReference>
<sequence>MRLFVSSMLSGLATRLMRQASSATVQTPLAALFLAVLIAPASAQADALRESSPPAYPQRPLTIIVTFPPGGGTDLLARKLAPLLEQALGQSVVVDNRPGASGNIGARAVAQSAPDGHTLLMVNSSFAITPHVLGTPGFDAARDFQAVINVGFIPSLLVTRADSPWHTLAQWLHPLPDAAPHLFASCGTGTPQHLAGAMMQAHQPAVQLQQVPYKGCGPALVDVLGGQVPVGIVTASSAMPYLSSGRLRALAVTAPQRAPQWPDVPTVAEHAMPGYHLNQWHGLLVPAGTDAAIVHRLNHILQQALAQDTLQEELRQLGYTPTSGSDTSPQAFQQLVQDDLARFAEMAPGLTQP</sequence>
<dbReference type="Gene3D" id="3.40.190.150">
    <property type="entry name" value="Bordetella uptake gene, domain 1"/>
    <property type="match status" value="1"/>
</dbReference>
<dbReference type="SUPFAM" id="SSF53850">
    <property type="entry name" value="Periplasmic binding protein-like II"/>
    <property type="match status" value="1"/>
</dbReference>
<evidence type="ECO:0000313" key="3">
    <source>
        <dbReference type="Proteomes" id="UP000184327"/>
    </source>
</evidence>
<accession>A0A1M4S9A7</accession>
<reference evidence="2 3" key="1">
    <citation type="submission" date="2016-11" db="EMBL/GenBank/DDBJ databases">
        <authorList>
            <person name="Jaros S."/>
            <person name="Januszkiewicz K."/>
            <person name="Wedrychowicz H."/>
        </authorList>
    </citation>
    <scope>NUCLEOTIDE SEQUENCE [LARGE SCALE GENOMIC DNA]</scope>
    <source>
        <strain evidence="2 3">DSM 16112</strain>
    </source>
</reference>
<dbReference type="PANTHER" id="PTHR42928:SF5">
    <property type="entry name" value="BLR1237 PROTEIN"/>
    <property type="match status" value="1"/>
</dbReference>
<dbReference type="InterPro" id="IPR042100">
    <property type="entry name" value="Bug_dom1"/>
</dbReference>
<protein>
    <submittedName>
        <fullName evidence="2">Tripartite-type tricarboxylate transporter, receptor component TctC</fullName>
    </submittedName>
</protein>
<dbReference type="Proteomes" id="UP000184327">
    <property type="component" value="Unassembled WGS sequence"/>
</dbReference>
<dbReference type="STRING" id="1122156.SAMN02745117_00042"/>
<dbReference type="CDD" id="cd07012">
    <property type="entry name" value="PBP2_Bug_TTT"/>
    <property type="match status" value="1"/>
</dbReference>
<name>A0A1M4S9A7_9BURK</name>